<evidence type="ECO:0000256" key="1">
    <source>
        <dbReference type="SAM" id="MobiDB-lite"/>
    </source>
</evidence>
<evidence type="ECO:0000313" key="2">
    <source>
        <dbReference type="EMBL" id="KAL3678730.1"/>
    </source>
</evidence>
<dbReference type="Proteomes" id="UP001633002">
    <property type="component" value="Unassembled WGS sequence"/>
</dbReference>
<comment type="caution">
    <text evidence="2">The sequence shown here is derived from an EMBL/GenBank/DDBJ whole genome shotgun (WGS) entry which is preliminary data.</text>
</comment>
<dbReference type="EMBL" id="JBJQOH010000007">
    <property type="protein sequence ID" value="KAL3678730.1"/>
    <property type="molecule type" value="Genomic_DNA"/>
</dbReference>
<name>A0ABD3GL21_9MARC</name>
<accession>A0ABD3GL21</accession>
<protein>
    <submittedName>
        <fullName evidence="2">Uncharacterized protein</fullName>
    </submittedName>
</protein>
<evidence type="ECO:0000313" key="3">
    <source>
        <dbReference type="Proteomes" id="UP001633002"/>
    </source>
</evidence>
<keyword evidence="3" id="KW-1185">Reference proteome</keyword>
<feature type="region of interest" description="Disordered" evidence="1">
    <location>
        <begin position="306"/>
        <end position="360"/>
    </location>
</feature>
<feature type="compositionally biased region" description="Basic and acidic residues" evidence="1">
    <location>
        <begin position="311"/>
        <end position="343"/>
    </location>
</feature>
<proteinExistence type="predicted"/>
<feature type="compositionally biased region" description="Basic and acidic residues" evidence="1">
    <location>
        <begin position="351"/>
        <end position="360"/>
    </location>
</feature>
<sequence>MLNGWTVGKQMLRMAEEEKRMPPATSMEVILRAGVVKMNQNKKEWDVIKRRTKTMRVIRLQDLQGRTWERLKAFDLLCSLPDTKVSVTRPHSEQMACLITWVGNTDEQVVELTSSERWRWGEETHSPTDTWQRSLEEWRKHLLPEYKLRENMNSSWGLNWDTKKWADIWNGLRRSCLAPRDKTWLWRLLNKGFFTLERAATMEVEEPICKRCNNGTENIEHIYPGSHTHSVHVEIQVYEGRGSPTPTKVIILEAERTAASLARRYTSKARTYNIEKGKREIAQMHCILITDKLKSRNSIYFTRHPQSPVARQEHLVPTSHHENRAIDREDALEGHHPKERSAQEENPTIESTDHNSEHDIEGAQPVRMQRELQMLGFTEFIMTEAE</sequence>
<reference evidence="2 3" key="1">
    <citation type="submission" date="2024-09" db="EMBL/GenBank/DDBJ databases">
        <title>Chromosome-scale assembly of Riccia sorocarpa.</title>
        <authorList>
            <person name="Paukszto L."/>
        </authorList>
    </citation>
    <scope>NUCLEOTIDE SEQUENCE [LARGE SCALE GENOMIC DNA]</scope>
    <source>
        <strain evidence="2">LP-2024</strain>
        <tissue evidence="2">Aerial parts of the thallus</tissue>
    </source>
</reference>
<organism evidence="2 3">
    <name type="scientific">Riccia sorocarpa</name>
    <dbReference type="NCBI Taxonomy" id="122646"/>
    <lineage>
        <taxon>Eukaryota</taxon>
        <taxon>Viridiplantae</taxon>
        <taxon>Streptophyta</taxon>
        <taxon>Embryophyta</taxon>
        <taxon>Marchantiophyta</taxon>
        <taxon>Marchantiopsida</taxon>
        <taxon>Marchantiidae</taxon>
        <taxon>Marchantiales</taxon>
        <taxon>Ricciaceae</taxon>
        <taxon>Riccia</taxon>
    </lineage>
</organism>
<dbReference type="AlphaFoldDB" id="A0ABD3GL21"/>
<gene>
    <name evidence="2" type="ORF">R1sor_021686</name>
</gene>